<evidence type="ECO:0000313" key="1">
    <source>
        <dbReference type="EMBL" id="PNP78808.1"/>
    </source>
</evidence>
<keyword evidence="2" id="KW-1185">Reference proteome</keyword>
<comment type="caution">
    <text evidence="1">The sequence shown here is derived from an EMBL/GenBank/DDBJ whole genome shotgun (WGS) entry which is preliminary data.</text>
</comment>
<sequence>MLPTSARDENLFRTVARLLRSGVIMDDEQVALVERLTRQTVRQCPFAQNTAPRPGSKLVLGMPQWGVYNQ</sequence>
<evidence type="ECO:0000313" key="2">
    <source>
        <dbReference type="Proteomes" id="UP000236664"/>
    </source>
</evidence>
<protein>
    <submittedName>
        <fullName evidence="1">Uncharacterized protein</fullName>
    </submittedName>
</protein>
<proteinExistence type="predicted"/>
<dbReference type="Proteomes" id="UP000236664">
    <property type="component" value="Unassembled WGS sequence"/>
</dbReference>
<name>A0A2K0W939_GIBNY</name>
<accession>A0A2K0W939</accession>
<organism evidence="1 2">
    <name type="scientific">Gibberella nygamai</name>
    <name type="common">Bean root rot disease fungus</name>
    <name type="synonym">Fusarium nygamai</name>
    <dbReference type="NCBI Taxonomy" id="42673"/>
    <lineage>
        <taxon>Eukaryota</taxon>
        <taxon>Fungi</taxon>
        <taxon>Dikarya</taxon>
        <taxon>Ascomycota</taxon>
        <taxon>Pezizomycotina</taxon>
        <taxon>Sordariomycetes</taxon>
        <taxon>Hypocreomycetidae</taxon>
        <taxon>Hypocreales</taxon>
        <taxon>Nectriaceae</taxon>
        <taxon>Fusarium</taxon>
        <taxon>Fusarium fujikuroi species complex</taxon>
    </lineage>
</organism>
<dbReference type="EMBL" id="MTQA01000097">
    <property type="protein sequence ID" value="PNP78808.1"/>
    <property type="molecule type" value="Genomic_DNA"/>
</dbReference>
<dbReference type="AlphaFoldDB" id="A0A2K0W939"/>
<reference evidence="1 2" key="1">
    <citation type="submission" date="2017-06" db="EMBL/GenBank/DDBJ databases">
        <title>Genome of Fusarium nygamai isolate CS10214.</title>
        <authorList>
            <person name="Gardiner D.M."/>
            <person name="Obanor F."/>
            <person name="Kazan K."/>
        </authorList>
    </citation>
    <scope>NUCLEOTIDE SEQUENCE [LARGE SCALE GENOMIC DNA]</scope>
    <source>
        <strain evidence="1 2">CS10214</strain>
    </source>
</reference>
<gene>
    <name evidence="1" type="ORF">FNYG_07849</name>
</gene>